<feature type="transmembrane region" description="Helical" evidence="10">
    <location>
        <begin position="110"/>
        <end position="127"/>
    </location>
</feature>
<accession>A0ABD6F0U7</accession>
<sequence length="280" mass="31770">MESSSKGTLLVTISVTLTALFSICAYMVHPHSGIINFALATFIFIGYYAFSLFTYHSFLHAYSDVIFLVFNGTDKRFVLLLFWSICVICTLLFAVVVHVSDRCSTFHRKFFHLTASLVCVSGILYDIEFTWMAAWLMICCFVIVEVLRSLNVFPWYSYLNEWLLVFIDSQDSEKHIFTPIYLIIGIFIPVLLSSPYNIDSRHLYHFAGVLTVGVGDSFAAIVGSLYGVHKWKGTQKSLEGSLAMIVLRIIAAAFFCTYVEAKSRRVDNIVLPIIAYLMLF</sequence>
<keyword evidence="7" id="KW-0256">Endoplasmic reticulum</keyword>
<keyword evidence="5 10" id="KW-0812">Transmembrane</keyword>
<evidence type="ECO:0000256" key="2">
    <source>
        <dbReference type="ARBA" id="ARBA00010794"/>
    </source>
</evidence>
<feature type="transmembrane region" description="Helical" evidence="10">
    <location>
        <begin position="134"/>
        <end position="156"/>
    </location>
</feature>
<dbReference type="PANTHER" id="PTHR13205">
    <property type="entry name" value="TRANSMEMBRANE PROTEIN 15-RELATED"/>
    <property type="match status" value="1"/>
</dbReference>
<dbReference type="EMBL" id="JBGFUD010009029">
    <property type="protein sequence ID" value="MFH4982335.1"/>
    <property type="molecule type" value="Genomic_DNA"/>
</dbReference>
<evidence type="ECO:0000256" key="4">
    <source>
        <dbReference type="ARBA" id="ARBA00022679"/>
    </source>
</evidence>
<evidence type="ECO:0000256" key="10">
    <source>
        <dbReference type="SAM" id="Phobius"/>
    </source>
</evidence>
<keyword evidence="8 10" id="KW-1133">Transmembrane helix</keyword>
<evidence type="ECO:0000313" key="11">
    <source>
        <dbReference type="EMBL" id="MFH4982335.1"/>
    </source>
</evidence>
<dbReference type="AlphaFoldDB" id="A0ABD6F0U7"/>
<feature type="transmembrane region" description="Helical" evidence="10">
    <location>
        <begin position="203"/>
        <end position="228"/>
    </location>
</feature>
<evidence type="ECO:0000256" key="1">
    <source>
        <dbReference type="ARBA" id="ARBA00004477"/>
    </source>
</evidence>
<protein>
    <recommendedName>
        <fullName evidence="3">dolichol kinase</fullName>
        <ecNumber evidence="3">2.7.1.108</ecNumber>
    </recommendedName>
</protein>
<dbReference type="InterPro" id="IPR032974">
    <property type="entry name" value="Polypren_kinase"/>
</dbReference>
<comment type="caution">
    <text evidence="11">The sequence shown here is derived from an EMBL/GenBank/DDBJ whole genome shotgun (WGS) entry which is preliminary data.</text>
</comment>
<feature type="transmembrane region" description="Helical" evidence="10">
    <location>
        <begin position="240"/>
        <end position="259"/>
    </location>
</feature>
<evidence type="ECO:0000256" key="7">
    <source>
        <dbReference type="ARBA" id="ARBA00022824"/>
    </source>
</evidence>
<dbReference type="GO" id="GO:0005789">
    <property type="term" value="C:endoplasmic reticulum membrane"/>
    <property type="evidence" value="ECO:0007669"/>
    <property type="project" value="UniProtKB-SubCell"/>
</dbReference>
<dbReference type="PANTHER" id="PTHR13205:SF15">
    <property type="entry name" value="DOLICHOL KINASE"/>
    <property type="match status" value="1"/>
</dbReference>
<reference evidence="11 12" key="1">
    <citation type="submission" date="2024-08" db="EMBL/GenBank/DDBJ databases">
        <title>Gnathostoma spinigerum genome.</title>
        <authorList>
            <person name="Gonzalez-Bertolin B."/>
            <person name="Monzon S."/>
            <person name="Zaballos A."/>
            <person name="Jimenez P."/>
            <person name="Dekumyoy P."/>
            <person name="Varona S."/>
            <person name="Cuesta I."/>
            <person name="Sumanam S."/>
            <person name="Adisakwattana P."/>
            <person name="Gasser R.B."/>
            <person name="Hernandez-Gonzalez A."/>
            <person name="Young N.D."/>
            <person name="Perteguer M.J."/>
        </authorList>
    </citation>
    <scope>NUCLEOTIDE SEQUENCE [LARGE SCALE GENOMIC DNA]</scope>
    <source>
        <strain evidence="11">AL3</strain>
        <tissue evidence="11">Liver</tissue>
    </source>
</reference>
<keyword evidence="9 10" id="KW-0472">Membrane</keyword>
<dbReference type="EC" id="2.7.1.108" evidence="3"/>
<evidence type="ECO:0000313" key="12">
    <source>
        <dbReference type="Proteomes" id="UP001608902"/>
    </source>
</evidence>
<feature type="transmembrane region" description="Helical" evidence="10">
    <location>
        <begin position="176"/>
        <end position="196"/>
    </location>
</feature>
<dbReference type="GO" id="GO:0004168">
    <property type="term" value="F:dolichol kinase activity"/>
    <property type="evidence" value="ECO:0007669"/>
    <property type="project" value="UniProtKB-EC"/>
</dbReference>
<proteinExistence type="inferred from homology"/>
<feature type="transmembrane region" description="Helical" evidence="10">
    <location>
        <begin position="7"/>
        <end position="28"/>
    </location>
</feature>
<keyword evidence="6" id="KW-0418">Kinase</keyword>
<evidence type="ECO:0000256" key="8">
    <source>
        <dbReference type="ARBA" id="ARBA00022989"/>
    </source>
</evidence>
<keyword evidence="4" id="KW-0808">Transferase</keyword>
<name>A0ABD6F0U7_9BILA</name>
<comment type="similarity">
    <text evidence="2">Belongs to the polyprenol kinase family.</text>
</comment>
<comment type="subcellular location">
    <subcellularLocation>
        <location evidence="1">Endoplasmic reticulum membrane</location>
        <topology evidence="1">Multi-pass membrane protein</topology>
    </subcellularLocation>
</comment>
<dbReference type="Proteomes" id="UP001608902">
    <property type="component" value="Unassembled WGS sequence"/>
</dbReference>
<evidence type="ECO:0000256" key="6">
    <source>
        <dbReference type="ARBA" id="ARBA00022777"/>
    </source>
</evidence>
<evidence type="ECO:0000256" key="5">
    <source>
        <dbReference type="ARBA" id="ARBA00022692"/>
    </source>
</evidence>
<gene>
    <name evidence="11" type="ORF">AB6A40_009044</name>
</gene>
<evidence type="ECO:0000256" key="3">
    <source>
        <dbReference type="ARBA" id="ARBA00012132"/>
    </source>
</evidence>
<organism evidence="11 12">
    <name type="scientific">Gnathostoma spinigerum</name>
    <dbReference type="NCBI Taxonomy" id="75299"/>
    <lineage>
        <taxon>Eukaryota</taxon>
        <taxon>Metazoa</taxon>
        <taxon>Ecdysozoa</taxon>
        <taxon>Nematoda</taxon>
        <taxon>Chromadorea</taxon>
        <taxon>Rhabditida</taxon>
        <taxon>Spirurina</taxon>
        <taxon>Gnathostomatomorpha</taxon>
        <taxon>Gnathostomatoidea</taxon>
        <taxon>Gnathostomatidae</taxon>
        <taxon>Gnathostoma</taxon>
    </lineage>
</organism>
<feature type="transmembrane region" description="Helical" evidence="10">
    <location>
        <begin position="77"/>
        <end position="98"/>
    </location>
</feature>
<keyword evidence="12" id="KW-1185">Reference proteome</keyword>
<feature type="transmembrane region" description="Helical" evidence="10">
    <location>
        <begin position="34"/>
        <end position="56"/>
    </location>
</feature>
<evidence type="ECO:0000256" key="9">
    <source>
        <dbReference type="ARBA" id="ARBA00023136"/>
    </source>
</evidence>